<gene>
    <name evidence="1" type="ORF">R3P38DRAFT_2777008</name>
</gene>
<organism evidence="1 2">
    <name type="scientific">Favolaschia claudopus</name>
    <dbReference type="NCBI Taxonomy" id="2862362"/>
    <lineage>
        <taxon>Eukaryota</taxon>
        <taxon>Fungi</taxon>
        <taxon>Dikarya</taxon>
        <taxon>Basidiomycota</taxon>
        <taxon>Agaricomycotina</taxon>
        <taxon>Agaricomycetes</taxon>
        <taxon>Agaricomycetidae</taxon>
        <taxon>Agaricales</taxon>
        <taxon>Marasmiineae</taxon>
        <taxon>Mycenaceae</taxon>
        <taxon>Favolaschia</taxon>
    </lineage>
</organism>
<protein>
    <submittedName>
        <fullName evidence="1">Uncharacterized protein</fullName>
    </submittedName>
</protein>
<accession>A0AAW0BMM5</accession>
<proteinExistence type="predicted"/>
<comment type="caution">
    <text evidence="1">The sequence shown here is derived from an EMBL/GenBank/DDBJ whole genome shotgun (WGS) entry which is preliminary data.</text>
</comment>
<dbReference type="EMBL" id="JAWWNJ010000029">
    <property type="protein sequence ID" value="KAK7027864.1"/>
    <property type="molecule type" value="Genomic_DNA"/>
</dbReference>
<reference evidence="1 2" key="1">
    <citation type="journal article" date="2024" name="J Genomics">
        <title>Draft genome sequencing and assembly of Favolaschia claudopus CIRM-BRFM 2984 isolated from oak limbs.</title>
        <authorList>
            <person name="Navarro D."/>
            <person name="Drula E."/>
            <person name="Chaduli D."/>
            <person name="Cazenave R."/>
            <person name="Ahrendt S."/>
            <person name="Wang J."/>
            <person name="Lipzen A."/>
            <person name="Daum C."/>
            <person name="Barry K."/>
            <person name="Grigoriev I.V."/>
            <person name="Favel A."/>
            <person name="Rosso M.N."/>
            <person name="Martin F."/>
        </authorList>
    </citation>
    <scope>NUCLEOTIDE SEQUENCE [LARGE SCALE GENOMIC DNA]</scope>
    <source>
        <strain evidence="1 2">CIRM-BRFM 2984</strain>
    </source>
</reference>
<sequence>MTSTGGDLPTDSRHVPCQEVVLAKDYSASSLASSSSVSLSNDPSRCLSPHADPSPAATHNLPFLHPILAHARRPSSSRDCDTLEAKPAPLFSVDNTPIPLPRTPFSIPETVFLATFSYHTHTQTTTTTASHGKLDSGAENRFMIPSAYFDRRSPPLPSPFIWVGWAACAAGTISPHCTRLRRLLAPHILLASTREMTRALIESKAHAEVLLALRSLRASPPFHASAASDERVRAGSAFHGSFITYIEEAIVWQCAGSLKYYEISATWRAAAPHGLHGGGDQVG</sequence>
<dbReference type="Proteomes" id="UP001362999">
    <property type="component" value="Unassembled WGS sequence"/>
</dbReference>
<keyword evidence="2" id="KW-1185">Reference proteome</keyword>
<name>A0AAW0BMM5_9AGAR</name>
<evidence type="ECO:0000313" key="2">
    <source>
        <dbReference type="Proteomes" id="UP001362999"/>
    </source>
</evidence>
<evidence type="ECO:0000313" key="1">
    <source>
        <dbReference type="EMBL" id="KAK7027864.1"/>
    </source>
</evidence>
<dbReference type="AlphaFoldDB" id="A0AAW0BMM5"/>